<dbReference type="Proteomes" id="UP000185739">
    <property type="component" value="Chromosome"/>
</dbReference>
<dbReference type="EC" id="2.7.13.3" evidence="3"/>
<dbReference type="SMART" id="SM00387">
    <property type="entry name" value="HATPase_c"/>
    <property type="match status" value="1"/>
</dbReference>
<dbReference type="RefSeq" id="WP_075149258.1">
    <property type="nucleotide sequence ID" value="NZ_CP018839.1"/>
</dbReference>
<dbReference type="GO" id="GO:0030295">
    <property type="term" value="F:protein kinase activator activity"/>
    <property type="evidence" value="ECO:0007669"/>
    <property type="project" value="TreeGrafter"/>
</dbReference>
<dbReference type="InterPro" id="IPR004358">
    <property type="entry name" value="Sig_transdc_His_kin-like_C"/>
</dbReference>
<dbReference type="Gene3D" id="1.10.287.130">
    <property type="match status" value="1"/>
</dbReference>
<dbReference type="SUPFAM" id="SSF47384">
    <property type="entry name" value="Homodimeric domain of signal transducing histidine kinase"/>
    <property type="match status" value="1"/>
</dbReference>
<dbReference type="InterPro" id="IPR003594">
    <property type="entry name" value="HATPase_dom"/>
</dbReference>
<dbReference type="Pfam" id="PF00512">
    <property type="entry name" value="HisKA"/>
    <property type="match status" value="1"/>
</dbReference>
<keyword evidence="5" id="KW-0808">Transferase</keyword>
<protein>
    <recommendedName>
        <fullName evidence="3">histidine kinase</fullName>
        <ecNumber evidence="3">2.7.13.3</ecNumber>
    </recommendedName>
</protein>
<accession>A0A1H5TSU5</accession>
<dbReference type="SMART" id="SM00388">
    <property type="entry name" value="HisKA"/>
    <property type="match status" value="1"/>
</dbReference>
<dbReference type="CDD" id="cd00082">
    <property type="entry name" value="HisKA"/>
    <property type="match status" value="1"/>
</dbReference>
<evidence type="ECO:0000256" key="4">
    <source>
        <dbReference type="ARBA" id="ARBA00022553"/>
    </source>
</evidence>
<dbReference type="SMART" id="SM00304">
    <property type="entry name" value="HAMP"/>
    <property type="match status" value="1"/>
</dbReference>
<dbReference type="PRINTS" id="PR00344">
    <property type="entry name" value="BCTRLSENSOR"/>
</dbReference>
<dbReference type="PROSITE" id="PS50885">
    <property type="entry name" value="HAMP"/>
    <property type="match status" value="1"/>
</dbReference>
<dbReference type="GO" id="GO:0000155">
    <property type="term" value="F:phosphorelay sensor kinase activity"/>
    <property type="evidence" value="ECO:0007669"/>
    <property type="project" value="InterPro"/>
</dbReference>
<name>A0A1H5TSU5_9RHOO</name>
<comment type="subcellular location">
    <subcellularLocation>
        <location evidence="2">Cell inner membrane</location>
        <topology evidence="2">Multi-pass membrane protein</topology>
    </subcellularLocation>
</comment>
<keyword evidence="8" id="KW-1185">Reference proteome</keyword>
<dbReference type="FunFam" id="3.30.565.10:FF:000006">
    <property type="entry name" value="Sensor histidine kinase WalK"/>
    <property type="match status" value="1"/>
</dbReference>
<dbReference type="InterPro" id="IPR036890">
    <property type="entry name" value="HATPase_C_sf"/>
</dbReference>
<dbReference type="InterPro" id="IPR003661">
    <property type="entry name" value="HisK_dim/P_dom"/>
</dbReference>
<evidence type="ECO:0000256" key="2">
    <source>
        <dbReference type="ARBA" id="ARBA00004429"/>
    </source>
</evidence>
<evidence type="ECO:0000256" key="5">
    <source>
        <dbReference type="ARBA" id="ARBA00022679"/>
    </source>
</evidence>
<dbReference type="PROSITE" id="PS50109">
    <property type="entry name" value="HIS_KIN"/>
    <property type="match status" value="1"/>
</dbReference>
<evidence type="ECO:0000256" key="3">
    <source>
        <dbReference type="ARBA" id="ARBA00012438"/>
    </source>
</evidence>
<dbReference type="SUPFAM" id="SSF55874">
    <property type="entry name" value="ATPase domain of HSP90 chaperone/DNA topoisomerase II/histidine kinase"/>
    <property type="match status" value="1"/>
</dbReference>
<comment type="catalytic activity">
    <reaction evidence="1">
        <text>ATP + protein L-histidine = ADP + protein N-phospho-L-histidine.</text>
        <dbReference type="EC" id="2.7.13.3"/>
    </reaction>
</comment>
<dbReference type="Gene3D" id="3.30.565.10">
    <property type="entry name" value="Histidine kinase-like ATPase, C-terminal domain"/>
    <property type="match status" value="1"/>
</dbReference>
<sequence>MLIRTQQWLIAAATTVAVAAIAWAWTESSAGFRLELERSRLATRIWTAGTAHLRLHTSTFLDNASVQAQVDWRESHAELARLLATDLLDDAPGAATLVELRNDHAVLSPVFDTLVEYRVAETASWVFDPVNQAHQRELTRRIVALTERIAEGSGTLMAQSQQRLATLQHRQETLMLGLILALAFAIGLNFTIVRHQILKPARRLEQGARAIEAGHYGHRIGLHRANELGTLAREFDHMAESLSTTMAALRQQGAQLALANRELESFSYSVSHDLRSPLRGIEGWTRALLEDCGERLDASGHEYLARVRGECARMNLLIADLLQLARVTRDELQQEWIDLPALAGQVAARALEACRGRDIHFDIQPGIKAWGDRRLLEIALTNLFDNACKFSARELQARVAFGRCVAENPATQQREEAFFVRDNGAGFDMAHAQRLFGAFQRMHSEKEFPGTGIGLAIVHRIVLRHGGHIWADAERGRGACFYFTLPPPPGPAPAAVRSAGGHG</sequence>
<evidence type="ECO:0000313" key="7">
    <source>
        <dbReference type="EMBL" id="APR06009.1"/>
    </source>
</evidence>
<dbReference type="PANTHER" id="PTHR42878">
    <property type="entry name" value="TWO-COMPONENT HISTIDINE KINASE"/>
    <property type="match status" value="1"/>
</dbReference>
<dbReference type="EMBL" id="CP018839">
    <property type="protein sequence ID" value="APR06009.1"/>
    <property type="molecule type" value="Genomic_DNA"/>
</dbReference>
<reference evidence="7 8" key="1">
    <citation type="submission" date="2016-12" db="EMBL/GenBank/DDBJ databases">
        <title>Complete genome sequence of Thauera chlorobenzoica, a Betaproteobacterium degrading haloaromatics anaerobically to CO2 and halides.</title>
        <authorList>
            <person name="Goris T."/>
            <person name="Mergelsberg M."/>
            <person name="Boll M."/>
        </authorList>
    </citation>
    <scope>NUCLEOTIDE SEQUENCE [LARGE SCALE GENOMIC DNA]</scope>
    <source>
        <strain evidence="7 8">3CB1</strain>
    </source>
</reference>
<dbReference type="KEGG" id="tcl:Tchl_3202"/>
<dbReference type="OrthoDB" id="8552871at2"/>
<keyword evidence="4" id="KW-0597">Phosphoprotein</keyword>
<dbReference type="GO" id="GO:0007234">
    <property type="term" value="P:osmosensory signaling via phosphorelay pathway"/>
    <property type="evidence" value="ECO:0007669"/>
    <property type="project" value="TreeGrafter"/>
</dbReference>
<dbReference type="CDD" id="cd06225">
    <property type="entry name" value="HAMP"/>
    <property type="match status" value="1"/>
</dbReference>
<dbReference type="SUPFAM" id="SSF158472">
    <property type="entry name" value="HAMP domain-like"/>
    <property type="match status" value="1"/>
</dbReference>
<dbReference type="InterPro" id="IPR036097">
    <property type="entry name" value="HisK_dim/P_sf"/>
</dbReference>
<dbReference type="Gene3D" id="6.10.340.10">
    <property type="match status" value="1"/>
</dbReference>
<dbReference type="Pfam" id="PF00672">
    <property type="entry name" value="HAMP"/>
    <property type="match status" value="1"/>
</dbReference>
<organism evidence="7 8">
    <name type="scientific">Thauera chlorobenzoica</name>
    <dbReference type="NCBI Taxonomy" id="96773"/>
    <lineage>
        <taxon>Bacteria</taxon>
        <taxon>Pseudomonadati</taxon>
        <taxon>Pseudomonadota</taxon>
        <taxon>Betaproteobacteria</taxon>
        <taxon>Rhodocyclales</taxon>
        <taxon>Zoogloeaceae</taxon>
        <taxon>Thauera</taxon>
    </lineage>
</organism>
<proteinExistence type="predicted"/>
<dbReference type="InterPro" id="IPR050351">
    <property type="entry name" value="BphY/WalK/GraS-like"/>
</dbReference>
<dbReference type="Pfam" id="PF02518">
    <property type="entry name" value="HATPase_c"/>
    <property type="match status" value="1"/>
</dbReference>
<dbReference type="PANTHER" id="PTHR42878:SF15">
    <property type="entry name" value="BACTERIOPHYTOCHROME"/>
    <property type="match status" value="1"/>
</dbReference>
<gene>
    <name evidence="7" type="ORF">Tchl_3202</name>
</gene>
<keyword evidence="6 7" id="KW-0418">Kinase</keyword>
<dbReference type="GO" id="GO:0000156">
    <property type="term" value="F:phosphorelay response regulator activity"/>
    <property type="evidence" value="ECO:0007669"/>
    <property type="project" value="TreeGrafter"/>
</dbReference>
<dbReference type="GO" id="GO:0005886">
    <property type="term" value="C:plasma membrane"/>
    <property type="evidence" value="ECO:0007669"/>
    <property type="project" value="UniProtKB-SubCell"/>
</dbReference>
<evidence type="ECO:0000313" key="8">
    <source>
        <dbReference type="Proteomes" id="UP000185739"/>
    </source>
</evidence>
<evidence type="ECO:0000256" key="6">
    <source>
        <dbReference type="ARBA" id="ARBA00022777"/>
    </source>
</evidence>
<dbReference type="AlphaFoldDB" id="A0A1H5TSU5"/>
<dbReference type="STRING" id="96773.Tchl_3202"/>
<dbReference type="InterPro" id="IPR005467">
    <property type="entry name" value="His_kinase_dom"/>
</dbReference>
<evidence type="ECO:0000256" key="1">
    <source>
        <dbReference type="ARBA" id="ARBA00000085"/>
    </source>
</evidence>
<dbReference type="InterPro" id="IPR003660">
    <property type="entry name" value="HAMP_dom"/>
</dbReference>